<dbReference type="Gene3D" id="2.40.128.270">
    <property type="match status" value="1"/>
</dbReference>
<reference evidence="2" key="1">
    <citation type="submission" date="2018-05" db="EMBL/GenBank/DDBJ databases">
        <authorList>
            <person name="Lanie J.A."/>
            <person name="Ng W.-L."/>
            <person name="Kazmierczak K.M."/>
            <person name="Andrzejewski T.M."/>
            <person name="Davidsen T.M."/>
            <person name="Wayne K.J."/>
            <person name="Tettelin H."/>
            <person name="Glass J.I."/>
            <person name="Rusch D."/>
            <person name="Podicherti R."/>
            <person name="Tsui H.-C.T."/>
            <person name="Winkler M.E."/>
        </authorList>
    </citation>
    <scope>NUCLEOTIDE SEQUENCE</scope>
</reference>
<dbReference type="Pfam" id="PF03724">
    <property type="entry name" value="META"/>
    <property type="match status" value="1"/>
</dbReference>
<dbReference type="EMBL" id="UINC01084402">
    <property type="protein sequence ID" value="SVC31018.1"/>
    <property type="molecule type" value="Genomic_DNA"/>
</dbReference>
<evidence type="ECO:0000313" key="2">
    <source>
        <dbReference type="EMBL" id="SVC31018.1"/>
    </source>
</evidence>
<sequence length="87" mass="10046">MTLSRDGKVKGRNDCNSYSGTFSLVKGNWLKFGKHFMSTRMLCSSGSLNFKFFESLHASKGFEVDGDKLNLYYDNNAEHWMEFKEND</sequence>
<evidence type="ECO:0000259" key="1">
    <source>
        <dbReference type="Pfam" id="PF03724"/>
    </source>
</evidence>
<name>A0A382L223_9ZZZZ</name>
<dbReference type="AlphaFoldDB" id="A0A382L223"/>
<dbReference type="InterPro" id="IPR005184">
    <property type="entry name" value="DUF306_Meta_HslJ"/>
</dbReference>
<protein>
    <recommendedName>
        <fullName evidence="1">DUF306 domain-containing protein</fullName>
    </recommendedName>
</protein>
<organism evidence="2">
    <name type="scientific">marine metagenome</name>
    <dbReference type="NCBI Taxonomy" id="408172"/>
    <lineage>
        <taxon>unclassified sequences</taxon>
        <taxon>metagenomes</taxon>
        <taxon>ecological metagenomes</taxon>
    </lineage>
</organism>
<dbReference type="InterPro" id="IPR038670">
    <property type="entry name" value="HslJ-like_sf"/>
</dbReference>
<gene>
    <name evidence="2" type="ORF">METZ01_LOCUS283872</name>
</gene>
<proteinExistence type="predicted"/>
<feature type="domain" description="DUF306" evidence="1">
    <location>
        <begin position="1"/>
        <end position="80"/>
    </location>
</feature>
<accession>A0A382L223</accession>